<dbReference type="InterPro" id="IPR050641">
    <property type="entry name" value="RIFMO-like"/>
</dbReference>
<organism evidence="5 6">
    <name type="scientific">Stakelama flava</name>
    <dbReference type="NCBI Taxonomy" id="2860338"/>
    <lineage>
        <taxon>Bacteria</taxon>
        <taxon>Pseudomonadati</taxon>
        <taxon>Pseudomonadota</taxon>
        <taxon>Alphaproteobacteria</taxon>
        <taxon>Sphingomonadales</taxon>
        <taxon>Sphingomonadaceae</taxon>
        <taxon>Stakelama</taxon>
    </lineage>
</organism>
<feature type="non-terminal residue" evidence="5">
    <location>
        <position position="1"/>
    </location>
</feature>
<dbReference type="RefSeq" id="WP_219236742.1">
    <property type="nucleotide sequence ID" value="NZ_JAHWZX010000001.1"/>
</dbReference>
<dbReference type="PANTHER" id="PTHR43004:SF19">
    <property type="entry name" value="BINDING MONOOXYGENASE, PUTATIVE (JCVI)-RELATED"/>
    <property type="match status" value="1"/>
</dbReference>
<evidence type="ECO:0000259" key="4">
    <source>
        <dbReference type="Pfam" id="PF01494"/>
    </source>
</evidence>
<keyword evidence="5" id="KW-0560">Oxidoreductase</keyword>
<evidence type="ECO:0000256" key="1">
    <source>
        <dbReference type="ARBA" id="ARBA00001974"/>
    </source>
</evidence>
<dbReference type="EMBL" id="JAHWZX010000001">
    <property type="protein sequence ID" value="MBW4329666.1"/>
    <property type="molecule type" value="Genomic_DNA"/>
</dbReference>
<dbReference type="GO" id="GO:0004497">
    <property type="term" value="F:monooxygenase activity"/>
    <property type="evidence" value="ECO:0007669"/>
    <property type="project" value="UniProtKB-KW"/>
</dbReference>
<protein>
    <submittedName>
        <fullName evidence="5">FAD-dependent monooxygenase</fullName>
    </submittedName>
</protein>
<keyword evidence="5" id="KW-0503">Monooxygenase</keyword>
<dbReference type="InterPro" id="IPR002938">
    <property type="entry name" value="FAD-bd"/>
</dbReference>
<evidence type="ECO:0000313" key="5">
    <source>
        <dbReference type="EMBL" id="MBW4329666.1"/>
    </source>
</evidence>
<keyword evidence="6" id="KW-1185">Reference proteome</keyword>
<dbReference type="PANTHER" id="PTHR43004">
    <property type="entry name" value="TRK SYSTEM POTASSIUM UPTAKE PROTEIN"/>
    <property type="match status" value="1"/>
</dbReference>
<gene>
    <name evidence="5" type="ORF">KY084_02100</name>
</gene>
<comment type="caution">
    <text evidence="5">The sequence shown here is derived from an EMBL/GenBank/DDBJ whole genome shotgun (WGS) entry which is preliminary data.</text>
</comment>
<accession>A0ABS6XHJ3</accession>
<evidence type="ECO:0000256" key="2">
    <source>
        <dbReference type="ARBA" id="ARBA00022630"/>
    </source>
</evidence>
<evidence type="ECO:0000313" key="6">
    <source>
        <dbReference type="Proteomes" id="UP001197214"/>
    </source>
</evidence>
<keyword evidence="3" id="KW-0274">FAD</keyword>
<evidence type="ECO:0000256" key="3">
    <source>
        <dbReference type="ARBA" id="ARBA00022827"/>
    </source>
</evidence>
<feature type="domain" description="FAD-binding" evidence="4">
    <location>
        <begin position="19"/>
        <end position="152"/>
    </location>
</feature>
<proteinExistence type="predicted"/>
<dbReference type="Proteomes" id="UP001197214">
    <property type="component" value="Unassembled WGS sequence"/>
</dbReference>
<keyword evidence="2" id="KW-0285">Flavoprotein</keyword>
<comment type="cofactor">
    <cofactor evidence="1">
        <name>FAD</name>
        <dbReference type="ChEBI" id="CHEBI:57692"/>
    </cofactor>
</comment>
<dbReference type="Pfam" id="PF01494">
    <property type="entry name" value="FAD_binding_3"/>
    <property type="match status" value="1"/>
</dbReference>
<sequence>DVRLDGLDRTAWHRFQLGTDASMVMICPLAGTDLFQIQGPVPSDGEVDLSPAALTALIAERTGRADIAVHAVSWASVYSMNARLAERYRVGRVFLAGDAAHIHPPTGGQGLNTSVQDAYNLGWKLAAILDGGPAALLDTYEEERRPVAAEMLGLSTRLLDEARKGAMQRNREVRQLDLGYRGSSLALPGSIGTARVQAGDRAPDAPCRGQAGQPTRLFDLFRGPHWTVLGYDVEGRPAPRTYLRIVTVGERGDIVDDEGHVADAYGLAAGQWALVRPDGYLAAIVASRDLERTLAIIPGDGLMQNGG</sequence>
<reference evidence="5 6" key="1">
    <citation type="submission" date="2021-07" db="EMBL/GenBank/DDBJ databases">
        <title>Stakelama flava sp. nov., a novel endophytic bacterium isolated from branch of Kandelia candel.</title>
        <authorList>
            <person name="Tuo L."/>
        </authorList>
    </citation>
    <scope>NUCLEOTIDE SEQUENCE [LARGE SCALE GENOMIC DNA]</scope>
    <source>
        <strain evidence="5 6">CBK3Z-3</strain>
    </source>
</reference>
<name>A0ABS6XHJ3_9SPHN</name>